<proteinExistence type="predicted"/>
<reference evidence="1" key="1">
    <citation type="journal article" date="2014" name="Front. Microbiol.">
        <title>High frequency of phylogenetically diverse reductive dehalogenase-homologous genes in deep subseafloor sedimentary metagenomes.</title>
        <authorList>
            <person name="Kawai M."/>
            <person name="Futagami T."/>
            <person name="Toyoda A."/>
            <person name="Takaki Y."/>
            <person name="Nishi S."/>
            <person name="Hori S."/>
            <person name="Arai W."/>
            <person name="Tsubouchi T."/>
            <person name="Morono Y."/>
            <person name="Uchiyama I."/>
            <person name="Ito T."/>
            <person name="Fujiyama A."/>
            <person name="Inagaki F."/>
            <person name="Takami H."/>
        </authorList>
    </citation>
    <scope>NUCLEOTIDE SEQUENCE</scope>
    <source>
        <strain evidence="1">Expedition CK06-06</strain>
    </source>
</reference>
<dbReference type="AlphaFoldDB" id="X1L9G2"/>
<evidence type="ECO:0000313" key="1">
    <source>
        <dbReference type="EMBL" id="GAI15718.1"/>
    </source>
</evidence>
<organism evidence="1">
    <name type="scientific">marine sediment metagenome</name>
    <dbReference type="NCBI Taxonomy" id="412755"/>
    <lineage>
        <taxon>unclassified sequences</taxon>
        <taxon>metagenomes</taxon>
        <taxon>ecological metagenomes</taxon>
    </lineage>
</organism>
<accession>X1L9G2</accession>
<feature type="non-terminal residue" evidence="1">
    <location>
        <position position="207"/>
    </location>
</feature>
<protein>
    <submittedName>
        <fullName evidence="1">Uncharacterized protein</fullName>
    </submittedName>
</protein>
<name>X1L9G2_9ZZZZ</name>
<dbReference type="EMBL" id="BARV01010739">
    <property type="protein sequence ID" value="GAI15718.1"/>
    <property type="molecule type" value="Genomic_DNA"/>
</dbReference>
<sequence length="207" mass="23457">MDNAQPQEGSMGFTDPRVQSHFRDFSQEKFRRFSGRAGYIFRIYFFDPNIVMRMVHNHNRKTRRCLAYLGWCPGCLDSNVGKAKDAYGANIFVYPTDRQGNIVPLGQEAIDPKTGQPAYPAGIYFWKFGADKYVDIRTIVSQCGDVTGYDLLVVTKDEQFQKLGITPCLKTINSVVSLDCLIKSMPDLANLLNTKKETDCYPINKVT</sequence>
<comment type="caution">
    <text evidence="1">The sequence shown here is derived from an EMBL/GenBank/DDBJ whole genome shotgun (WGS) entry which is preliminary data.</text>
</comment>
<gene>
    <name evidence="1" type="ORF">S06H3_20675</name>
</gene>